<protein>
    <recommendedName>
        <fullName evidence="1">SnoaL-like domain-containing protein</fullName>
    </recommendedName>
</protein>
<sequence>MNLYQNVAELIRCKKARYARFADTGKWDQFDTIFVPDATFCFVGADGKVVTTPDGATPYTWQSSASWVAFFKEAFVPVQVMHHIGAGELELVSPDEIKAVFPVVYHVGPKGYGNEPHETGGGHYFETWVRKGDDWFCKDLWMQRVYHKIVA</sequence>
<comment type="caution">
    <text evidence="2">The sequence shown here is derived from an EMBL/GenBank/DDBJ whole genome shotgun (WGS) entry which is preliminary data.</text>
</comment>
<reference evidence="2 3" key="1">
    <citation type="journal article" date="2016" name="Genome Announc.">
        <title>Genome Sequence of Madurella mycetomatis mm55, Isolated from a Human Mycetoma Case in Sudan.</title>
        <authorList>
            <person name="Smit S."/>
            <person name="Derks M.F."/>
            <person name="Bervoets S."/>
            <person name="Fahal A."/>
            <person name="van Leeuwen W."/>
            <person name="van Belkum A."/>
            <person name="van de Sande W.W."/>
        </authorList>
    </citation>
    <scope>NUCLEOTIDE SEQUENCE [LARGE SCALE GENOMIC DNA]</scope>
    <source>
        <strain evidence="3">mm55</strain>
    </source>
</reference>
<proteinExistence type="predicted"/>
<accession>A0A175WC08</accession>
<dbReference type="EMBL" id="LCTW02000041">
    <property type="protein sequence ID" value="KXX81155.1"/>
    <property type="molecule type" value="Genomic_DNA"/>
</dbReference>
<gene>
    <name evidence="2" type="ORF">MMYC01_201609</name>
</gene>
<dbReference type="OrthoDB" id="4456362at2759"/>
<feature type="domain" description="SnoaL-like" evidence="1">
    <location>
        <begin position="11"/>
        <end position="136"/>
    </location>
</feature>
<dbReference type="InterPro" id="IPR032710">
    <property type="entry name" value="NTF2-like_dom_sf"/>
</dbReference>
<evidence type="ECO:0000313" key="3">
    <source>
        <dbReference type="Proteomes" id="UP000078237"/>
    </source>
</evidence>
<name>A0A175WC08_9PEZI</name>
<evidence type="ECO:0000313" key="2">
    <source>
        <dbReference type="EMBL" id="KXX81155.1"/>
    </source>
</evidence>
<organism evidence="2 3">
    <name type="scientific">Madurella mycetomatis</name>
    <dbReference type="NCBI Taxonomy" id="100816"/>
    <lineage>
        <taxon>Eukaryota</taxon>
        <taxon>Fungi</taxon>
        <taxon>Dikarya</taxon>
        <taxon>Ascomycota</taxon>
        <taxon>Pezizomycotina</taxon>
        <taxon>Sordariomycetes</taxon>
        <taxon>Sordariomycetidae</taxon>
        <taxon>Sordariales</taxon>
        <taxon>Sordariales incertae sedis</taxon>
        <taxon>Madurella</taxon>
    </lineage>
</organism>
<dbReference type="InterPro" id="IPR037401">
    <property type="entry name" value="SnoaL-like"/>
</dbReference>
<dbReference type="Gene3D" id="3.10.450.50">
    <property type="match status" value="1"/>
</dbReference>
<dbReference type="VEuPathDB" id="FungiDB:MMYC01_201609"/>
<dbReference type="Pfam" id="PF13577">
    <property type="entry name" value="SnoaL_4"/>
    <property type="match status" value="1"/>
</dbReference>
<keyword evidence="3" id="KW-1185">Reference proteome</keyword>
<dbReference type="AlphaFoldDB" id="A0A175WC08"/>
<dbReference type="Proteomes" id="UP000078237">
    <property type="component" value="Unassembled WGS sequence"/>
</dbReference>
<evidence type="ECO:0000259" key="1">
    <source>
        <dbReference type="Pfam" id="PF13577"/>
    </source>
</evidence>
<dbReference type="SUPFAM" id="SSF54427">
    <property type="entry name" value="NTF2-like"/>
    <property type="match status" value="1"/>
</dbReference>